<reference evidence="1 2" key="2">
    <citation type="submission" date="2007-04" db="EMBL/GenBank/DDBJ databases">
        <title>Draft genome sequence of Eubacterium ventriosum (ATCC 27560).</title>
        <authorList>
            <person name="Sudarsanam P."/>
            <person name="Ley R."/>
            <person name="Guruge J."/>
            <person name="Turnbaugh P.J."/>
            <person name="Mahowald M."/>
            <person name="Liep D."/>
            <person name="Gordon J."/>
        </authorList>
    </citation>
    <scope>NUCLEOTIDE SEQUENCE [LARGE SCALE GENOMIC DNA]</scope>
    <source>
        <strain evidence="1 2">ATCC 27560</strain>
    </source>
</reference>
<evidence type="ECO:0000313" key="1">
    <source>
        <dbReference type="EMBL" id="EDM51784.1"/>
    </source>
</evidence>
<gene>
    <name evidence="1" type="ORF">EUBVEN_00788</name>
</gene>
<dbReference type="Proteomes" id="UP000006000">
    <property type="component" value="Unassembled WGS sequence"/>
</dbReference>
<comment type="caution">
    <text evidence="1">The sequence shown here is derived from an EMBL/GenBank/DDBJ whole genome shotgun (WGS) entry which is preliminary data.</text>
</comment>
<dbReference type="AlphaFoldDB" id="A5Z511"/>
<dbReference type="EMBL" id="AAVL02000030">
    <property type="protein sequence ID" value="EDM51784.1"/>
    <property type="molecule type" value="Genomic_DNA"/>
</dbReference>
<dbReference type="eggNOG" id="ENOG50332MQ">
    <property type="taxonomic scope" value="Bacteria"/>
</dbReference>
<dbReference type="HOGENOM" id="CLU_149962_1_0_9"/>
<name>A5Z511_9FIRM</name>
<organism evidence="1 2">
    <name type="scientific">Eubacterium ventriosum ATCC 27560</name>
    <dbReference type="NCBI Taxonomy" id="411463"/>
    <lineage>
        <taxon>Bacteria</taxon>
        <taxon>Bacillati</taxon>
        <taxon>Bacillota</taxon>
        <taxon>Clostridia</taxon>
        <taxon>Eubacteriales</taxon>
        <taxon>Eubacteriaceae</taxon>
        <taxon>Eubacterium</taxon>
    </lineage>
</organism>
<evidence type="ECO:0000313" key="2">
    <source>
        <dbReference type="Proteomes" id="UP000006000"/>
    </source>
</evidence>
<accession>A5Z511</accession>
<proteinExistence type="predicted"/>
<sequence>MLIEVYIPKYFFLHAASLHQGFPHCAIFPTAASRRSLGRVSVPMWPITLSSRLLIVALVGRYLTNQLIRRGSILYHRSFSHRTMRYCALMRY</sequence>
<protein>
    <submittedName>
        <fullName evidence="1">Uncharacterized protein</fullName>
    </submittedName>
</protein>
<reference evidence="1 2" key="1">
    <citation type="submission" date="2007-03" db="EMBL/GenBank/DDBJ databases">
        <authorList>
            <person name="Fulton L."/>
            <person name="Clifton S."/>
            <person name="Fulton B."/>
            <person name="Xu J."/>
            <person name="Minx P."/>
            <person name="Pepin K.H."/>
            <person name="Johnson M."/>
            <person name="Thiruvilangam P."/>
            <person name="Bhonagiri V."/>
            <person name="Nash W.E."/>
            <person name="Mardis E.R."/>
            <person name="Wilson R.K."/>
        </authorList>
    </citation>
    <scope>NUCLEOTIDE SEQUENCE [LARGE SCALE GENOMIC DNA]</scope>
    <source>
        <strain evidence="1 2">ATCC 27560</strain>
    </source>
</reference>